<dbReference type="GO" id="GO:0097367">
    <property type="term" value="F:carbohydrate derivative binding"/>
    <property type="evidence" value="ECO:0007669"/>
    <property type="project" value="InterPro"/>
</dbReference>
<dbReference type="GO" id="GO:0005975">
    <property type="term" value="P:carbohydrate metabolic process"/>
    <property type="evidence" value="ECO:0007669"/>
    <property type="project" value="InterPro"/>
</dbReference>
<evidence type="ECO:0000259" key="10">
    <source>
        <dbReference type="PROSITE" id="PS51464"/>
    </source>
</evidence>
<dbReference type="GO" id="GO:0046872">
    <property type="term" value="F:metal ion binding"/>
    <property type="evidence" value="ECO:0007669"/>
    <property type="project" value="UniProtKB-KW"/>
</dbReference>
<dbReference type="SMART" id="SM00116">
    <property type="entry name" value="CBS"/>
    <property type="match status" value="2"/>
</dbReference>
<dbReference type="InterPro" id="IPR000644">
    <property type="entry name" value="CBS_dom"/>
</dbReference>
<dbReference type="InterPro" id="IPR001347">
    <property type="entry name" value="SIS_dom"/>
</dbReference>
<feature type="binding site" evidence="5">
    <location>
        <position position="213"/>
    </location>
    <ligand>
        <name>substrate</name>
    </ligand>
</feature>
<organism evidence="11 12">
    <name type="scientific">Dialister micraerophilus UPII 345-E</name>
    <dbReference type="NCBI Taxonomy" id="910314"/>
    <lineage>
        <taxon>Bacteria</taxon>
        <taxon>Bacillati</taxon>
        <taxon>Bacillota</taxon>
        <taxon>Negativicutes</taxon>
        <taxon>Veillonellales</taxon>
        <taxon>Veillonellaceae</taxon>
        <taxon>Dialister</taxon>
    </lineage>
</organism>
<keyword evidence="6" id="KW-0479">Metal-binding</keyword>
<dbReference type="InterPro" id="IPR035474">
    <property type="entry name" value="SIS_Kpsf"/>
</dbReference>
<dbReference type="InterPro" id="IPR046348">
    <property type="entry name" value="SIS_dom_sf"/>
</dbReference>
<dbReference type="Gene3D" id="3.10.580.10">
    <property type="entry name" value="CBS-domain"/>
    <property type="match status" value="1"/>
</dbReference>
<gene>
    <name evidence="11" type="primary">kdsD</name>
    <name evidence="11" type="ORF">HMPREF9220_0131</name>
</gene>
<dbReference type="EC" id="5.3.1.13" evidence="11"/>
<feature type="domain" description="SIS" evidence="10">
    <location>
        <begin position="32"/>
        <end position="175"/>
    </location>
</feature>
<dbReference type="GO" id="GO:1901135">
    <property type="term" value="P:carbohydrate derivative metabolic process"/>
    <property type="evidence" value="ECO:0007669"/>
    <property type="project" value="InterPro"/>
</dbReference>
<feature type="domain" description="CBS" evidence="9">
    <location>
        <begin position="201"/>
        <end position="259"/>
    </location>
</feature>
<dbReference type="eggNOG" id="COG0517">
    <property type="taxonomic scope" value="Bacteria"/>
</dbReference>
<feature type="site" description="Catalytically relevant" evidence="7">
    <location>
        <position position="102"/>
    </location>
</feature>
<evidence type="ECO:0000313" key="12">
    <source>
        <dbReference type="Proteomes" id="UP000004594"/>
    </source>
</evidence>
<dbReference type="Proteomes" id="UP000004594">
    <property type="component" value="Unassembled WGS sequence"/>
</dbReference>
<dbReference type="EMBL" id="AENT01000025">
    <property type="protein sequence ID" value="EFR42441.1"/>
    <property type="molecule type" value="Genomic_DNA"/>
</dbReference>
<dbReference type="NCBIfam" id="TIGR00393">
    <property type="entry name" value="kpsF"/>
    <property type="match status" value="1"/>
</dbReference>
<feature type="site" description="Catalytically relevant" evidence="7">
    <location>
        <position position="50"/>
    </location>
</feature>
<dbReference type="Pfam" id="PF00571">
    <property type="entry name" value="CBS"/>
    <property type="match status" value="2"/>
</dbReference>
<proteinExistence type="inferred from homology"/>
<protein>
    <submittedName>
        <fullName evidence="11">Sugar isomerase, KpsF/GutQ family</fullName>
        <ecNumber evidence="11">5.3.1.13</ecNumber>
    </submittedName>
</protein>
<evidence type="ECO:0000256" key="8">
    <source>
        <dbReference type="PROSITE-ProRule" id="PRU00703"/>
    </source>
</evidence>
<dbReference type="InterPro" id="IPR004800">
    <property type="entry name" value="KdsD/KpsF-type"/>
</dbReference>
<evidence type="ECO:0000313" key="11">
    <source>
        <dbReference type="EMBL" id="EFR42441.1"/>
    </source>
</evidence>
<comment type="caution">
    <text evidence="11">The sequence shown here is derived from an EMBL/GenBank/DDBJ whole genome shotgun (WGS) entry which is preliminary data.</text>
</comment>
<evidence type="ECO:0000256" key="5">
    <source>
        <dbReference type="PIRSR" id="PIRSR004692-1"/>
    </source>
</evidence>
<dbReference type="OrthoDB" id="9762536at2"/>
<feature type="binding site" evidence="5">
    <location>
        <position position="79"/>
    </location>
    <ligand>
        <name>substrate</name>
    </ligand>
</feature>
<accession>E4L9X0</accession>
<dbReference type="PROSITE" id="PS51464">
    <property type="entry name" value="SIS"/>
    <property type="match status" value="1"/>
</dbReference>
<feature type="binding site" evidence="5">
    <location>
        <position position="73"/>
    </location>
    <ligand>
        <name>substrate</name>
    </ligand>
</feature>
<evidence type="ECO:0000256" key="6">
    <source>
        <dbReference type="PIRSR" id="PIRSR004692-2"/>
    </source>
</evidence>
<dbReference type="CDD" id="cd04604">
    <property type="entry name" value="CBS_pair_SIS_assoc"/>
    <property type="match status" value="1"/>
</dbReference>
<feature type="binding site" evidence="5">
    <location>
        <position position="266"/>
    </location>
    <ligand>
        <name>substrate</name>
    </ligand>
</feature>
<keyword evidence="6" id="KW-0862">Zinc</keyword>
<dbReference type="InterPro" id="IPR046342">
    <property type="entry name" value="CBS_dom_sf"/>
</dbReference>
<evidence type="ECO:0000256" key="2">
    <source>
        <dbReference type="ARBA" id="ARBA00022737"/>
    </source>
</evidence>
<dbReference type="eggNOG" id="COG0794">
    <property type="taxonomic scope" value="Bacteria"/>
</dbReference>
<dbReference type="PROSITE" id="PS51371">
    <property type="entry name" value="CBS"/>
    <property type="match status" value="2"/>
</dbReference>
<name>E4L9X0_9FIRM</name>
<sequence>MDVLKTAKEAMRIEAESILLTEKSLDKHFKKVAELILNIKGRVILTGMGKSGQIAGKIASTLASTGTPAFFLHPGEAIHGDLGKITSYDIVFMLSNSGETEEIINLIPSIEKIGATVIVMTGCKNSTLAQKADVVLPVVIKKEADEFNMVPTSSSTTMLAIGDALAITLMKLKSFTSERFALYHPGGTLGKKMLMTVKQIMHSGKGNPTVKPTLTVQEALFVMTAKGLGAVSIIDEEGKLKGILTDGDIRRGLEKHADFLKFEVKDVMIKNPIIVHPSQLLVNALELMKSHKPNPVTVLPVCEKDGYVCGMIHLTDLLKQGVL</sequence>
<dbReference type="GO" id="GO:0019146">
    <property type="term" value="F:arabinose-5-phosphate isomerase activity"/>
    <property type="evidence" value="ECO:0007669"/>
    <property type="project" value="UniProtKB-EC"/>
</dbReference>
<keyword evidence="11" id="KW-0413">Isomerase</keyword>
<dbReference type="CDD" id="cd05014">
    <property type="entry name" value="SIS_Kpsf"/>
    <property type="match status" value="1"/>
</dbReference>
<dbReference type="PANTHER" id="PTHR42745">
    <property type="match status" value="1"/>
</dbReference>
<evidence type="ECO:0000259" key="9">
    <source>
        <dbReference type="PROSITE" id="PS51371"/>
    </source>
</evidence>
<comment type="similarity">
    <text evidence="1 4">Belongs to the SIS family. GutQ/KpsF subfamily.</text>
</comment>
<reference evidence="11 12" key="1">
    <citation type="submission" date="2010-11" db="EMBL/GenBank/DDBJ databases">
        <authorList>
            <person name="Durkin A.S."/>
            <person name="Madupu R."/>
            <person name="Torralba M."/>
            <person name="Gillis M."/>
            <person name="Methe B."/>
            <person name="Sutton G."/>
            <person name="Nelson K.E."/>
        </authorList>
    </citation>
    <scope>NUCLEOTIDE SEQUENCE [LARGE SCALE GENOMIC DNA]</scope>
    <source>
        <strain evidence="11 12">UPII 345-E</strain>
    </source>
</reference>
<evidence type="ECO:0000256" key="3">
    <source>
        <dbReference type="ARBA" id="ARBA00023122"/>
    </source>
</evidence>
<dbReference type="RefSeq" id="WP_007555019.1">
    <property type="nucleotide sequence ID" value="NZ_AENT01000025.1"/>
</dbReference>
<evidence type="ECO:0000256" key="1">
    <source>
        <dbReference type="ARBA" id="ARBA00008165"/>
    </source>
</evidence>
<dbReference type="InterPro" id="IPR050986">
    <property type="entry name" value="GutQ/KpsF_isomerases"/>
</dbReference>
<feature type="domain" description="CBS" evidence="9">
    <location>
        <begin position="268"/>
        <end position="323"/>
    </location>
</feature>
<evidence type="ECO:0000256" key="4">
    <source>
        <dbReference type="PIRNR" id="PIRNR004692"/>
    </source>
</evidence>
<dbReference type="Pfam" id="PF01380">
    <property type="entry name" value="SIS"/>
    <property type="match status" value="1"/>
</dbReference>
<dbReference type="SUPFAM" id="SSF53697">
    <property type="entry name" value="SIS domain"/>
    <property type="match status" value="1"/>
</dbReference>
<keyword evidence="2" id="KW-0677">Repeat</keyword>
<dbReference type="FunFam" id="3.40.50.10490:FF:000011">
    <property type="entry name" value="Arabinose 5-phosphate isomerase"/>
    <property type="match status" value="1"/>
</dbReference>
<feature type="binding site" evidence="6">
    <location>
        <position position="73"/>
    </location>
    <ligand>
        <name>Zn(2+)</name>
        <dbReference type="ChEBI" id="CHEBI:29105"/>
    </ligand>
</feature>
<evidence type="ECO:0000256" key="7">
    <source>
        <dbReference type="PIRSR" id="PIRSR004692-3"/>
    </source>
</evidence>
<feature type="site" description="Catalytically relevant" evidence="7">
    <location>
        <position position="143"/>
    </location>
</feature>
<dbReference type="AlphaFoldDB" id="E4L9X0"/>
<dbReference type="Gene3D" id="3.40.50.10490">
    <property type="entry name" value="Glucose-6-phosphate isomerase like protein, domain 1"/>
    <property type="match status" value="1"/>
</dbReference>
<dbReference type="PIRSF" id="PIRSF004692">
    <property type="entry name" value="KdsD_KpsF"/>
    <property type="match status" value="1"/>
</dbReference>
<dbReference type="PANTHER" id="PTHR42745:SF1">
    <property type="entry name" value="ARABINOSE 5-PHOSPHATE ISOMERASE KDSD"/>
    <property type="match status" value="1"/>
</dbReference>
<keyword evidence="3 8" id="KW-0129">CBS domain</keyword>
<feature type="site" description="Catalytically relevant" evidence="7">
    <location>
        <position position="184"/>
    </location>
</feature>